<dbReference type="PROSITE" id="PS51257">
    <property type="entry name" value="PROKAR_LIPOPROTEIN"/>
    <property type="match status" value="1"/>
</dbReference>
<evidence type="ECO:0000313" key="2">
    <source>
        <dbReference type="EMBL" id="ADO59773.1"/>
    </source>
</evidence>
<dbReference type="EMBL" id="CP002214">
    <property type="protein sequence ID" value="ADO59773.1"/>
    <property type="molecule type" value="Genomic_DNA"/>
</dbReference>
<reference evidence="2 3" key="1">
    <citation type="journal article" date="2011" name="J. Bacteriol.">
        <title>Complete genome sequence of Paenibacillus polymyxa SC2, a strain of plant growth-promoting Rhizobacterium with broad-spectrum antimicrobial activity.</title>
        <authorList>
            <person name="Ma M."/>
            <person name="Wang C."/>
            <person name="Ding Y."/>
            <person name="Li L."/>
            <person name="Shen D."/>
            <person name="Jiang X."/>
            <person name="Guan D."/>
            <person name="Cao F."/>
            <person name="Chen H."/>
            <person name="Feng R."/>
            <person name="Wang X."/>
            <person name="Ge Y."/>
            <person name="Yao L."/>
            <person name="Bing X."/>
            <person name="Yang X."/>
            <person name="Li J."/>
            <person name="Du B."/>
        </authorList>
    </citation>
    <scope>NUCLEOTIDE SEQUENCE [LARGE SCALE GENOMIC DNA]</scope>
    <source>
        <strain evidence="2 3">SC2</strain>
        <plasmid evidence="3">pSC2</plasmid>
    </source>
</reference>
<dbReference type="RefSeq" id="WP_013386187.1">
    <property type="nucleotide sequence ID" value="NC_014628.2"/>
</dbReference>
<evidence type="ECO:0000256" key="1">
    <source>
        <dbReference type="SAM" id="Phobius"/>
    </source>
</evidence>
<geneLocation type="plasmid" evidence="2 3">
    <name>pSC2</name>
</geneLocation>
<dbReference type="OrthoDB" id="3266677at2"/>
<dbReference type="Proteomes" id="UP000006868">
    <property type="component" value="Plasmid pSC2"/>
</dbReference>
<keyword evidence="1" id="KW-0472">Membrane</keyword>
<keyword evidence="1" id="KW-0812">Transmembrane</keyword>
<feature type="transmembrane region" description="Helical" evidence="1">
    <location>
        <begin position="12"/>
        <end position="33"/>
    </location>
</feature>
<sequence length="215" mass="24256">MKKFKLASRSKKVFIFMIPVALFVLIAGCNFFSHSFSNLKSAWKGREAVIQTYDEQSNIIDRVEGKSIDIGSEDMFSTTDSEGNTTEKSGVISFTVGGKSMMHVGSSLILREKGIVDVFDEYSKTMEFKNQDRSTPFINRMVNSVKNLTTGQQFLILIRSQTGKPLATFVGNDVSYFPTDVDKSTMFLIDGKALFIYRCDYTVFDLSLLQKEDME</sequence>
<protein>
    <submittedName>
        <fullName evidence="2">ATPase</fullName>
    </submittedName>
</protein>
<dbReference type="HOGENOM" id="CLU_089256_1_0_9"/>
<dbReference type="InterPro" id="IPR032484">
    <property type="entry name" value="DUF5052"/>
</dbReference>
<dbReference type="AlphaFoldDB" id="E3EK64"/>
<keyword evidence="2" id="KW-0614">Plasmid</keyword>
<organism evidence="2 3">
    <name type="scientific">Paenibacillus polymyxa (strain SC2)</name>
    <name type="common">Bacillus polymyxa</name>
    <dbReference type="NCBI Taxonomy" id="886882"/>
    <lineage>
        <taxon>Bacteria</taxon>
        <taxon>Bacillati</taxon>
        <taxon>Bacillota</taxon>
        <taxon>Bacilli</taxon>
        <taxon>Bacillales</taxon>
        <taxon>Paenibacillaceae</taxon>
        <taxon>Paenibacillus</taxon>
    </lineage>
</organism>
<dbReference type="PATRIC" id="fig|886882.15.peg.5539"/>
<proteinExistence type="predicted"/>
<evidence type="ECO:0000313" key="3">
    <source>
        <dbReference type="Proteomes" id="UP000006868"/>
    </source>
</evidence>
<gene>
    <name evidence="2" type="ORF">PPSC2_26295</name>
</gene>
<accession>E3EK64</accession>
<dbReference type="Pfam" id="PF16475">
    <property type="entry name" value="DUF5052"/>
    <property type="match status" value="1"/>
</dbReference>
<name>E3EK64_PAEPS</name>
<dbReference type="eggNOG" id="ENOG5030939">
    <property type="taxonomic scope" value="Bacteria"/>
</dbReference>
<dbReference type="KEGG" id="ppm:PPSC2_26295"/>
<keyword evidence="1" id="KW-1133">Transmembrane helix</keyword>